<organism evidence="3 4">
    <name type="scientific">Salinispora tropica (strain ATCC BAA-916 / DSM 44818 / JCM 13857 / NBRC 105044 / CNB-440)</name>
    <dbReference type="NCBI Taxonomy" id="369723"/>
    <lineage>
        <taxon>Bacteria</taxon>
        <taxon>Bacillati</taxon>
        <taxon>Actinomycetota</taxon>
        <taxon>Actinomycetes</taxon>
        <taxon>Micromonosporales</taxon>
        <taxon>Micromonosporaceae</taxon>
        <taxon>Salinispora</taxon>
    </lineage>
</organism>
<dbReference type="Gene3D" id="1.10.10.2840">
    <property type="entry name" value="PucR C-terminal helix-turn-helix domain"/>
    <property type="match status" value="1"/>
</dbReference>
<protein>
    <submittedName>
        <fullName evidence="3">Transcriptional regulator, CdaR family</fullName>
    </submittedName>
</protein>
<dbReference type="PANTHER" id="PTHR33744:SF7">
    <property type="entry name" value="PUCR FAMILY TRANSCRIPTIONAL REGULATOR"/>
    <property type="match status" value="1"/>
</dbReference>
<gene>
    <name evidence="3" type="ordered locus">Strop_2531</name>
</gene>
<proteinExistence type="predicted"/>
<dbReference type="InterPro" id="IPR042070">
    <property type="entry name" value="PucR_C-HTH_sf"/>
</dbReference>
<feature type="domain" description="PucR C-terminal helix-turn-helix" evidence="1">
    <location>
        <begin position="361"/>
        <end position="414"/>
    </location>
</feature>
<evidence type="ECO:0000313" key="3">
    <source>
        <dbReference type="EMBL" id="ABP54975.1"/>
    </source>
</evidence>
<dbReference type="HOGENOM" id="CLU_688626_0_0_11"/>
<evidence type="ECO:0000259" key="2">
    <source>
        <dbReference type="Pfam" id="PF14361"/>
    </source>
</evidence>
<evidence type="ECO:0000259" key="1">
    <source>
        <dbReference type="Pfam" id="PF13556"/>
    </source>
</evidence>
<dbReference type="PANTHER" id="PTHR33744">
    <property type="entry name" value="CARBOHYDRATE DIACID REGULATOR"/>
    <property type="match status" value="1"/>
</dbReference>
<dbReference type="Pfam" id="PF13556">
    <property type="entry name" value="HTH_30"/>
    <property type="match status" value="1"/>
</dbReference>
<accession>A4X7X5</accession>
<reference evidence="4" key="1">
    <citation type="journal article" date="2007" name="Proc. Natl. Acad. Sci. U.S.A.">
        <title>Genome sequencing reveals complex secondary metabolome in the marine actinomycete Salinispora tropica.</title>
        <authorList>
            <person name="Udwary D.W."/>
            <person name="Zeigler L."/>
            <person name="Asolkar R.N."/>
            <person name="Singan V."/>
            <person name="Lapidus A."/>
            <person name="Fenical W."/>
            <person name="Jensen P.R."/>
            <person name="Moore B.S."/>
        </authorList>
    </citation>
    <scope>NUCLEOTIDE SEQUENCE [LARGE SCALE GENOMIC DNA]</scope>
    <source>
        <strain evidence="4">ATCC BAA-916 / DSM 44818 / CNB-440</strain>
    </source>
</reference>
<dbReference type="InterPro" id="IPR025736">
    <property type="entry name" value="PucR_C-HTH_dom"/>
</dbReference>
<dbReference type="Pfam" id="PF14361">
    <property type="entry name" value="RsbRD_N"/>
    <property type="match status" value="1"/>
</dbReference>
<sequence>MSTRAVRGRSGRLAARGVVTGVGLAERLVVHRTLTERSPALVDEMVGAVVDQVPIYRELSDTQLREVTAIAQWAVTRLTEMWVDGTRLTVRDISRFRGIGATRATDGRPLLAVLRAYRVAAAVITDAVAEHAPPGLTVADLAALVQALVAALDDLSEALANGYQHKAAELITDRRQLIDEFLHDLLAGRQTSPGALADRTEQLNVRVPASFGLLLAVGDPASPQTHRARVAALAESPAVGADHGPVDLSTGALLSTMRAGAGVLLLPDEHDRCAVATAVAAGGWRACLISGASAATLPQDYRAAVAALEHAPVEAFARRTVLDRGDALTVAVLHGAPPVDRAALHAAVLGPVLTPANAHLFEGLHAYLTHGSAIEAATAVGLHPQTMRHRLRRLTELTGRSLTHSWDRLVLAVAHASLPPPGR</sequence>
<dbReference type="KEGG" id="stp:Strop_2531"/>
<keyword evidence="4" id="KW-1185">Reference proteome</keyword>
<dbReference type="EMBL" id="CP000667">
    <property type="protein sequence ID" value="ABP54975.1"/>
    <property type="molecule type" value="Genomic_DNA"/>
</dbReference>
<dbReference type="AlphaFoldDB" id="A4X7X5"/>
<dbReference type="Proteomes" id="UP000000235">
    <property type="component" value="Chromosome"/>
</dbReference>
<dbReference type="eggNOG" id="COG3835">
    <property type="taxonomic scope" value="Bacteria"/>
</dbReference>
<evidence type="ECO:0000313" key="4">
    <source>
        <dbReference type="Proteomes" id="UP000000235"/>
    </source>
</evidence>
<feature type="domain" description="RsbT co-antagonist protein RsbRD N-terminal" evidence="2">
    <location>
        <begin position="39"/>
        <end position="176"/>
    </location>
</feature>
<dbReference type="STRING" id="369723.Strop_2531"/>
<name>A4X7X5_SALTO</name>
<dbReference type="InterPro" id="IPR025751">
    <property type="entry name" value="RsbRD_N_dom"/>
</dbReference>
<dbReference type="InterPro" id="IPR051448">
    <property type="entry name" value="CdaR-like_regulators"/>
</dbReference>